<keyword evidence="4" id="KW-0539">Nucleus</keyword>
<dbReference type="GO" id="GO:0046983">
    <property type="term" value="F:protein dimerization activity"/>
    <property type="evidence" value="ECO:0007669"/>
    <property type="project" value="InterPro"/>
</dbReference>
<proteinExistence type="predicted"/>
<dbReference type="AlphaFoldDB" id="A0A8J5QUN1"/>
<evidence type="ECO:0000256" key="2">
    <source>
        <dbReference type="ARBA" id="ARBA00023015"/>
    </source>
</evidence>
<dbReference type="OrthoDB" id="6085656at2759"/>
<dbReference type="InterPro" id="IPR011598">
    <property type="entry name" value="bHLH_dom"/>
</dbReference>
<comment type="subcellular location">
    <subcellularLocation>
        <location evidence="1">Nucleus</location>
    </subcellularLocation>
</comment>
<name>A0A8J5QUN1_9HYME</name>
<gene>
    <name evidence="7" type="ORF">G9C98_001295</name>
</gene>
<evidence type="ECO:0000256" key="3">
    <source>
        <dbReference type="ARBA" id="ARBA00023163"/>
    </source>
</evidence>
<feature type="compositionally biased region" description="Low complexity" evidence="5">
    <location>
        <begin position="200"/>
        <end position="232"/>
    </location>
</feature>
<feature type="region of interest" description="Disordered" evidence="5">
    <location>
        <begin position="1"/>
        <end position="52"/>
    </location>
</feature>
<evidence type="ECO:0000256" key="5">
    <source>
        <dbReference type="SAM" id="MobiDB-lite"/>
    </source>
</evidence>
<dbReference type="Pfam" id="PF00010">
    <property type="entry name" value="HLH"/>
    <property type="match status" value="1"/>
</dbReference>
<dbReference type="PROSITE" id="PS50888">
    <property type="entry name" value="BHLH"/>
    <property type="match status" value="1"/>
</dbReference>
<sequence length="298" mass="31400">MVTGVGATMPAGGATVGATPPAAHVPQEAGQPPAQITTTTRRTGENRRSNKPIMEKRRRARINNCLNDLKTLILDAMKKDVRLDASVRRRLMSHLASCLGPVENSSSNTPGQTQPVQPAPTTTQLQVHILPQVDVSAPRIQVQQSNGIFFTNANGTGLQLVPTRLPNGDIALVLPANAKPTPVSPVSSPAPSSPLPTLIPIPQRTASTASASSSASSTSSTSTSAASPVAFEAPPPAAFREQTTSASHRDVATSPANGYTSDPEFDPRVYSPPLQKPLALVMRKSVVPEIEGKPWRPW</sequence>
<dbReference type="PANTHER" id="PTHR10985">
    <property type="entry name" value="BASIC HELIX-LOOP-HELIX TRANSCRIPTION FACTOR, HES-RELATED"/>
    <property type="match status" value="1"/>
</dbReference>
<feature type="compositionally biased region" description="Low complexity" evidence="5">
    <location>
        <begin position="1"/>
        <end position="26"/>
    </location>
</feature>
<dbReference type="EMBL" id="JAAOIC020000068">
    <property type="protein sequence ID" value="KAG8034210.1"/>
    <property type="molecule type" value="Genomic_DNA"/>
</dbReference>
<evidence type="ECO:0000313" key="8">
    <source>
        <dbReference type="Proteomes" id="UP000729913"/>
    </source>
</evidence>
<reference evidence="7" key="2">
    <citation type="submission" date="2021-04" db="EMBL/GenBank/DDBJ databases">
        <title>Genome-wide patterns of bracovirus chromosomal integration into multiple host tissues during parasitism.</title>
        <authorList>
            <person name="Chebbi M.A.C."/>
        </authorList>
    </citation>
    <scope>NUCLEOTIDE SEQUENCE</scope>
    <source>
        <tissue evidence="7">Whole body</tissue>
    </source>
</reference>
<protein>
    <recommendedName>
        <fullName evidence="6">BHLH domain-containing protein</fullName>
    </recommendedName>
</protein>
<feature type="compositionally biased region" description="Low complexity" evidence="5">
    <location>
        <begin position="180"/>
        <end position="190"/>
    </location>
</feature>
<feature type="region of interest" description="Disordered" evidence="5">
    <location>
        <begin position="101"/>
        <end position="121"/>
    </location>
</feature>
<evidence type="ECO:0000259" key="6">
    <source>
        <dbReference type="PROSITE" id="PS50888"/>
    </source>
</evidence>
<dbReference type="Proteomes" id="UP000729913">
    <property type="component" value="Unassembled WGS sequence"/>
</dbReference>
<evidence type="ECO:0000256" key="4">
    <source>
        <dbReference type="ARBA" id="ARBA00023242"/>
    </source>
</evidence>
<feature type="domain" description="BHLH" evidence="6">
    <location>
        <begin position="46"/>
        <end position="98"/>
    </location>
</feature>
<evidence type="ECO:0000313" key="7">
    <source>
        <dbReference type="EMBL" id="KAG8034210.1"/>
    </source>
</evidence>
<keyword evidence="2" id="KW-0805">Transcription regulation</keyword>
<reference evidence="7" key="1">
    <citation type="submission" date="2020-03" db="EMBL/GenBank/DDBJ databases">
        <authorList>
            <person name="Chebbi M.A."/>
            <person name="Drezen J.M."/>
        </authorList>
    </citation>
    <scope>NUCLEOTIDE SEQUENCE</scope>
    <source>
        <tissue evidence="7">Whole body</tissue>
    </source>
</reference>
<accession>A0A8J5QUN1</accession>
<dbReference type="GO" id="GO:0005634">
    <property type="term" value="C:nucleus"/>
    <property type="evidence" value="ECO:0007669"/>
    <property type="project" value="UniProtKB-SubCell"/>
</dbReference>
<comment type="caution">
    <text evidence="7">The sequence shown here is derived from an EMBL/GenBank/DDBJ whole genome shotgun (WGS) entry which is preliminary data.</text>
</comment>
<evidence type="ECO:0000256" key="1">
    <source>
        <dbReference type="ARBA" id="ARBA00004123"/>
    </source>
</evidence>
<dbReference type="InterPro" id="IPR050370">
    <property type="entry name" value="HES_HEY"/>
</dbReference>
<organism evidence="7 8">
    <name type="scientific">Cotesia typhae</name>
    <dbReference type="NCBI Taxonomy" id="2053667"/>
    <lineage>
        <taxon>Eukaryota</taxon>
        <taxon>Metazoa</taxon>
        <taxon>Ecdysozoa</taxon>
        <taxon>Arthropoda</taxon>
        <taxon>Hexapoda</taxon>
        <taxon>Insecta</taxon>
        <taxon>Pterygota</taxon>
        <taxon>Neoptera</taxon>
        <taxon>Endopterygota</taxon>
        <taxon>Hymenoptera</taxon>
        <taxon>Apocrita</taxon>
        <taxon>Ichneumonoidea</taxon>
        <taxon>Braconidae</taxon>
        <taxon>Microgastrinae</taxon>
        <taxon>Cotesia</taxon>
    </lineage>
</organism>
<feature type="region of interest" description="Disordered" evidence="5">
    <location>
        <begin position="179"/>
        <end position="271"/>
    </location>
</feature>
<keyword evidence="8" id="KW-1185">Reference proteome</keyword>
<keyword evidence="3" id="KW-0804">Transcription</keyword>
<feature type="compositionally biased region" description="Low complexity" evidence="5">
    <location>
        <begin position="109"/>
        <end position="121"/>
    </location>
</feature>